<evidence type="ECO:0000313" key="2">
    <source>
        <dbReference type="Proteomes" id="UP000001982"/>
    </source>
</evidence>
<sequence>MRNIRLITGILTLLISFDLLADNCPILLPNSSAEVSTNTLSTCVKLKNLNYEKTYFVADPSFQKNADYNIKIETVAGITILDKNQLSNIFSTSAKLNTNLNTEIKIILTPITQDVKYRYSIIHDENTSTGETSIYIGLHSKKVKTFVDPPPCRGCEVNNTPIDTLINLYSHTMNSAVTSSAAEVS</sequence>
<dbReference type="AlphaFoldDB" id="Q12IP8"/>
<gene>
    <name evidence="1" type="ordered locus">Sden_3402</name>
</gene>
<dbReference type="EMBL" id="CP000302">
    <property type="protein sequence ID" value="ABE56678.1"/>
    <property type="molecule type" value="Genomic_DNA"/>
</dbReference>
<dbReference type="HOGENOM" id="CLU_1460336_0_0_6"/>
<dbReference type="KEGG" id="sdn:Sden_3402"/>
<name>Q12IP8_SHEDO</name>
<protein>
    <submittedName>
        <fullName evidence="1">Uncharacterized protein</fullName>
    </submittedName>
</protein>
<proteinExistence type="predicted"/>
<evidence type="ECO:0000313" key="1">
    <source>
        <dbReference type="EMBL" id="ABE56678.1"/>
    </source>
</evidence>
<reference evidence="1 2" key="1">
    <citation type="submission" date="2006-03" db="EMBL/GenBank/DDBJ databases">
        <title>Complete sequence of Shewanella denitrificans OS217.</title>
        <authorList>
            <consortium name="US DOE Joint Genome Institute"/>
            <person name="Copeland A."/>
            <person name="Lucas S."/>
            <person name="Lapidus A."/>
            <person name="Barry K."/>
            <person name="Detter J.C."/>
            <person name="Glavina del Rio T."/>
            <person name="Hammon N."/>
            <person name="Israni S."/>
            <person name="Dalin E."/>
            <person name="Tice H."/>
            <person name="Pitluck S."/>
            <person name="Brettin T."/>
            <person name="Bruce D."/>
            <person name="Han C."/>
            <person name="Tapia R."/>
            <person name="Gilna P."/>
            <person name="Kiss H."/>
            <person name="Schmutz J."/>
            <person name="Larimer F."/>
            <person name="Land M."/>
            <person name="Hauser L."/>
            <person name="Kyrpides N."/>
            <person name="Lykidis A."/>
            <person name="Richardson P."/>
        </authorList>
    </citation>
    <scope>NUCLEOTIDE SEQUENCE [LARGE SCALE GENOMIC DNA]</scope>
    <source>
        <strain evidence="2">OS217 / ATCC BAA-1090 / DSM 15013</strain>
    </source>
</reference>
<dbReference type="STRING" id="318161.Sden_3402"/>
<keyword evidence="2" id="KW-1185">Reference proteome</keyword>
<organism evidence="1 2">
    <name type="scientific">Shewanella denitrificans (strain OS217 / ATCC BAA-1090 / DSM 15013)</name>
    <dbReference type="NCBI Taxonomy" id="318161"/>
    <lineage>
        <taxon>Bacteria</taxon>
        <taxon>Pseudomonadati</taxon>
        <taxon>Pseudomonadota</taxon>
        <taxon>Gammaproteobacteria</taxon>
        <taxon>Alteromonadales</taxon>
        <taxon>Shewanellaceae</taxon>
        <taxon>Shewanella</taxon>
    </lineage>
</organism>
<accession>Q12IP8</accession>
<dbReference type="Proteomes" id="UP000001982">
    <property type="component" value="Chromosome"/>
</dbReference>